<accession>A0A061DPG5</accession>
<dbReference type="HOGENOM" id="CLU_2431386_0_0_1"/>
<sequence length="91" mass="9680">MGGGGVESRDGQQNRGTDYKVEGPKTHDLEGFDPPSAATCQTTHVSSTPRNQKRGPRCMLKTSFEPPRQLGLALGATGLAEVVSLAPLIRF</sequence>
<dbReference type="EMBL" id="CM001879">
    <property type="protein sequence ID" value="EOX94669.1"/>
    <property type="molecule type" value="Genomic_DNA"/>
</dbReference>
<name>A0A061DPG5_THECC</name>
<dbReference type="InParanoid" id="A0A061DPG5"/>
<evidence type="ECO:0000313" key="2">
    <source>
        <dbReference type="EMBL" id="EOX94669.1"/>
    </source>
</evidence>
<reference evidence="2 3" key="1">
    <citation type="journal article" date="2013" name="Genome Biol.">
        <title>The genome sequence of the most widely cultivated cacao type and its use to identify candidate genes regulating pod color.</title>
        <authorList>
            <person name="Motamayor J.C."/>
            <person name="Mockaitis K."/>
            <person name="Schmutz J."/>
            <person name="Haiminen N."/>
            <person name="Iii D.L."/>
            <person name="Cornejo O."/>
            <person name="Findley S.D."/>
            <person name="Zheng P."/>
            <person name="Utro F."/>
            <person name="Royaert S."/>
            <person name="Saski C."/>
            <person name="Jenkins J."/>
            <person name="Podicheti R."/>
            <person name="Zhao M."/>
            <person name="Scheffler B.E."/>
            <person name="Stack J.C."/>
            <person name="Feltus F.A."/>
            <person name="Mustiga G.M."/>
            <person name="Amores F."/>
            <person name="Phillips W."/>
            <person name="Marelli J.P."/>
            <person name="May G.D."/>
            <person name="Shapiro H."/>
            <person name="Ma J."/>
            <person name="Bustamante C.D."/>
            <person name="Schnell R.J."/>
            <person name="Main D."/>
            <person name="Gilbert D."/>
            <person name="Parida L."/>
            <person name="Kuhn D.N."/>
        </authorList>
    </citation>
    <scope>NUCLEOTIDE SEQUENCE [LARGE SCALE GENOMIC DNA]</scope>
    <source>
        <strain evidence="3">cv. Matina 1-6</strain>
    </source>
</reference>
<feature type="compositionally biased region" description="Basic and acidic residues" evidence="1">
    <location>
        <begin position="7"/>
        <end position="30"/>
    </location>
</feature>
<keyword evidence="3" id="KW-1185">Reference proteome</keyword>
<dbReference type="AlphaFoldDB" id="A0A061DPG5"/>
<protein>
    <submittedName>
        <fullName evidence="2">Uncharacterized protein</fullName>
    </submittedName>
</protein>
<organism evidence="2 3">
    <name type="scientific">Theobroma cacao</name>
    <name type="common">Cacao</name>
    <name type="synonym">Cocoa</name>
    <dbReference type="NCBI Taxonomy" id="3641"/>
    <lineage>
        <taxon>Eukaryota</taxon>
        <taxon>Viridiplantae</taxon>
        <taxon>Streptophyta</taxon>
        <taxon>Embryophyta</taxon>
        <taxon>Tracheophyta</taxon>
        <taxon>Spermatophyta</taxon>
        <taxon>Magnoliopsida</taxon>
        <taxon>eudicotyledons</taxon>
        <taxon>Gunneridae</taxon>
        <taxon>Pentapetalae</taxon>
        <taxon>rosids</taxon>
        <taxon>malvids</taxon>
        <taxon>Malvales</taxon>
        <taxon>Malvaceae</taxon>
        <taxon>Byttnerioideae</taxon>
        <taxon>Theobroma</taxon>
    </lineage>
</organism>
<gene>
    <name evidence="2" type="ORF">TCM_004283</name>
</gene>
<feature type="compositionally biased region" description="Polar residues" evidence="1">
    <location>
        <begin position="38"/>
        <end position="50"/>
    </location>
</feature>
<feature type="region of interest" description="Disordered" evidence="1">
    <location>
        <begin position="1"/>
        <end position="57"/>
    </location>
</feature>
<proteinExistence type="predicted"/>
<dbReference type="Gramene" id="EOX94669">
    <property type="protein sequence ID" value="EOX94669"/>
    <property type="gene ID" value="TCM_004283"/>
</dbReference>
<evidence type="ECO:0000313" key="3">
    <source>
        <dbReference type="Proteomes" id="UP000026915"/>
    </source>
</evidence>
<evidence type="ECO:0000256" key="1">
    <source>
        <dbReference type="SAM" id="MobiDB-lite"/>
    </source>
</evidence>
<dbReference type="Proteomes" id="UP000026915">
    <property type="component" value="Chromosome 1"/>
</dbReference>